<sequence length="676" mass="76633">MSSPFTPPKSVLGHDASDGDVAADYAARKEALRLQREEDKVFRKITWMSGFDESKTKRPSRCDLTIMCEVILWQHGTDDRCREDAPYGVKKLFLAACNAFRQHWDDDASKFQQTYEPHGWFWHFVADELYEGSISKPSGVTPRLLWQLVRFYMDGFQNLATSSTTSLTQIDPMFGVTIALVEWKSLTMPEKHGLEPLDTSDSHPAALLLLGSCQSSALGRADKSISTDATALIPSSHDSVKDEMPKFQLQQKRLLREQQELRDDYTAIAKRQRESIGEIGSTTTAVAAIYDTTQKIEQSMRDLLHEFAPALTAEMVGRLRGFLEVLHVMMMARNLGDRPLRWVQFLRTRASIAEEKGREGGGAILAHCMCQLADTIESNDIFCFTIFETKYHGKWSRLIRAQLTYGGLSRVKPLPRQLLDTQTRPQSHNSMEIDDDTARHFPAEDEARILADLTHVPGFDFTGEPRLAQRDLLAFGELLVAIGCGTSLASSITEALHKIVQRASLVLDKHPTWNRDLEYAFWRIVAKGLFDTDELQVAKPEDVKALLAFYSSGFRRASSSAKEYRTSHVALSASTAIATWLYITEHEDFKIIVVPRKVNKHERTPTRSRMTKKQLDELAQTLQAQLLESRAETQIARARVLELEQDRARVNQRLRDMVVRFNERIKRAATAKGRSQ</sequence>
<gene>
    <name evidence="1" type="ORF">Micbo1qcDRAFT_227244</name>
</gene>
<evidence type="ECO:0000313" key="2">
    <source>
        <dbReference type="Proteomes" id="UP000070501"/>
    </source>
</evidence>
<reference evidence="2" key="1">
    <citation type="submission" date="2016-02" db="EMBL/GenBank/DDBJ databases">
        <title>Draft genome sequence of Microdochium bolleyi, a fungal endophyte of beachgrass.</title>
        <authorList>
            <consortium name="DOE Joint Genome Institute"/>
            <person name="David A.S."/>
            <person name="May G."/>
            <person name="Haridas S."/>
            <person name="Lim J."/>
            <person name="Wang M."/>
            <person name="Labutti K."/>
            <person name="Lipzen A."/>
            <person name="Barry K."/>
            <person name="Grigoriev I.V."/>
        </authorList>
    </citation>
    <scope>NUCLEOTIDE SEQUENCE [LARGE SCALE GENOMIC DNA]</scope>
    <source>
        <strain evidence="2">J235TASD1</strain>
    </source>
</reference>
<proteinExistence type="predicted"/>
<keyword evidence="2" id="KW-1185">Reference proteome</keyword>
<dbReference type="InParanoid" id="A0A136IYT0"/>
<dbReference type="AlphaFoldDB" id="A0A136IYT0"/>
<dbReference type="EMBL" id="KQ964253">
    <property type="protein sequence ID" value="KXJ90135.1"/>
    <property type="molecule type" value="Genomic_DNA"/>
</dbReference>
<dbReference type="OrthoDB" id="10535998at2759"/>
<evidence type="ECO:0000313" key="1">
    <source>
        <dbReference type="EMBL" id="KXJ90135.1"/>
    </source>
</evidence>
<protein>
    <submittedName>
        <fullName evidence="1">Uncharacterized protein</fullName>
    </submittedName>
</protein>
<organism evidence="1 2">
    <name type="scientific">Microdochium bolleyi</name>
    <dbReference type="NCBI Taxonomy" id="196109"/>
    <lineage>
        <taxon>Eukaryota</taxon>
        <taxon>Fungi</taxon>
        <taxon>Dikarya</taxon>
        <taxon>Ascomycota</taxon>
        <taxon>Pezizomycotina</taxon>
        <taxon>Sordariomycetes</taxon>
        <taxon>Xylariomycetidae</taxon>
        <taxon>Xylariales</taxon>
        <taxon>Microdochiaceae</taxon>
        <taxon>Microdochium</taxon>
    </lineage>
</organism>
<accession>A0A136IYT0</accession>
<name>A0A136IYT0_9PEZI</name>
<dbReference type="Proteomes" id="UP000070501">
    <property type="component" value="Unassembled WGS sequence"/>
</dbReference>